<dbReference type="InterPro" id="IPR036621">
    <property type="entry name" value="Anticodon-bd_dom_sf"/>
</dbReference>
<dbReference type="RefSeq" id="XP_044558249.1">
    <property type="nucleotide sequence ID" value="XM_044712073.1"/>
</dbReference>
<dbReference type="InterPro" id="IPR004154">
    <property type="entry name" value="Anticodon-bd"/>
</dbReference>
<keyword evidence="11" id="KW-1185">Reference proteome</keyword>
<dbReference type="AlphaFoldDB" id="A0A6A5BFW5"/>
<dbReference type="InterPro" id="IPR033731">
    <property type="entry name" value="GlyRS-like_core"/>
</dbReference>
<keyword evidence="7" id="KW-0648">Protein biosynthesis</keyword>
<dbReference type="InterPro" id="IPR006195">
    <property type="entry name" value="aa-tRNA-synth_II"/>
</dbReference>
<dbReference type="NCBIfam" id="NF003211">
    <property type="entry name" value="PRK04173.1"/>
    <property type="match status" value="1"/>
</dbReference>
<dbReference type="GO" id="GO:0005737">
    <property type="term" value="C:cytoplasm"/>
    <property type="evidence" value="ECO:0007669"/>
    <property type="project" value="InterPro"/>
</dbReference>
<evidence type="ECO:0000313" key="11">
    <source>
        <dbReference type="Proteomes" id="UP000444721"/>
    </source>
</evidence>
<dbReference type="GO" id="GO:0006426">
    <property type="term" value="P:glycyl-tRNA aminoacylation"/>
    <property type="evidence" value="ECO:0007669"/>
    <property type="project" value="InterPro"/>
</dbReference>
<dbReference type="PRINTS" id="PR01043">
    <property type="entry name" value="TRNASYNTHGLY"/>
</dbReference>
<dbReference type="SUPFAM" id="SSF52954">
    <property type="entry name" value="Class II aaRS ABD-related"/>
    <property type="match status" value="1"/>
</dbReference>
<reference evidence="10 11" key="1">
    <citation type="journal article" date="2019" name="Sci. Rep.">
        <title>Nanopore sequencing improves the draft genome of the human pathogenic amoeba Naegleria fowleri.</title>
        <authorList>
            <person name="Liechti N."/>
            <person name="Schurch N."/>
            <person name="Bruggmann R."/>
            <person name="Wittwer M."/>
        </authorList>
    </citation>
    <scope>NUCLEOTIDE SEQUENCE [LARGE SCALE GENOMIC DNA]</scope>
    <source>
        <strain evidence="10 11">ATCC 30894</strain>
    </source>
</reference>
<evidence type="ECO:0000256" key="3">
    <source>
        <dbReference type="ARBA" id="ARBA00022490"/>
    </source>
</evidence>
<dbReference type="VEuPathDB" id="AmoebaDB:FDP41_008240"/>
<comment type="similarity">
    <text evidence="1">Belongs to the class-II aminoacyl-tRNA synthetase family.</text>
</comment>
<keyword evidence="8" id="KW-0030">Aminoacyl-tRNA synthetase</keyword>
<evidence type="ECO:0000259" key="9">
    <source>
        <dbReference type="PROSITE" id="PS50862"/>
    </source>
</evidence>
<dbReference type="VEuPathDB" id="AmoebaDB:NfTy_091130"/>
<organism evidence="10 11">
    <name type="scientific">Naegleria fowleri</name>
    <name type="common">Brain eating amoeba</name>
    <dbReference type="NCBI Taxonomy" id="5763"/>
    <lineage>
        <taxon>Eukaryota</taxon>
        <taxon>Discoba</taxon>
        <taxon>Heterolobosea</taxon>
        <taxon>Tetramitia</taxon>
        <taxon>Eutetramitia</taxon>
        <taxon>Vahlkampfiidae</taxon>
        <taxon>Naegleria</taxon>
    </lineage>
</organism>
<feature type="domain" description="Aminoacyl-transfer RNA synthetases class-II family profile" evidence="9">
    <location>
        <begin position="75"/>
        <end position="438"/>
    </location>
</feature>
<dbReference type="VEuPathDB" id="AmoebaDB:NF0002970"/>
<evidence type="ECO:0000256" key="7">
    <source>
        <dbReference type="ARBA" id="ARBA00022917"/>
    </source>
</evidence>
<dbReference type="InterPro" id="IPR045864">
    <property type="entry name" value="aa-tRNA-synth_II/BPL/LPL"/>
</dbReference>
<dbReference type="CDD" id="cd00858">
    <property type="entry name" value="GlyRS_anticodon"/>
    <property type="match status" value="1"/>
</dbReference>
<evidence type="ECO:0000256" key="5">
    <source>
        <dbReference type="ARBA" id="ARBA00022741"/>
    </source>
</evidence>
<dbReference type="Gene3D" id="3.40.50.800">
    <property type="entry name" value="Anticodon-binding domain"/>
    <property type="match status" value="1"/>
</dbReference>
<dbReference type="InterPro" id="IPR002314">
    <property type="entry name" value="aa-tRNA-synt_IIb"/>
</dbReference>
<keyword evidence="3" id="KW-0963">Cytoplasm</keyword>
<dbReference type="OrthoDB" id="57698at2759"/>
<dbReference type="Gene3D" id="3.30.930.10">
    <property type="entry name" value="Bira Bifunctional Protein, Domain 2"/>
    <property type="match status" value="1"/>
</dbReference>
<dbReference type="NCBIfam" id="TIGR00389">
    <property type="entry name" value="glyS_dimeric"/>
    <property type="match status" value="1"/>
</dbReference>
<evidence type="ECO:0000256" key="8">
    <source>
        <dbReference type="ARBA" id="ARBA00023146"/>
    </source>
</evidence>
<gene>
    <name evidence="10" type="ORF">FDP41_008240</name>
</gene>
<comment type="caution">
    <text evidence="10">The sequence shown here is derived from an EMBL/GenBank/DDBJ whole genome shotgun (WGS) entry which is preliminary data.</text>
</comment>
<evidence type="ECO:0000256" key="2">
    <source>
        <dbReference type="ARBA" id="ARBA00012829"/>
    </source>
</evidence>
<dbReference type="Pfam" id="PF00587">
    <property type="entry name" value="tRNA-synt_2b"/>
    <property type="match status" value="1"/>
</dbReference>
<dbReference type="CDD" id="cd00774">
    <property type="entry name" value="GlyRS-like_core"/>
    <property type="match status" value="1"/>
</dbReference>
<sequence>MMKTRQVLLSKASLHHHVIAKSSLLVEASSRGMMESRRNFSQQLQHLRKQNETVSSEAPEETISASNEYHPSLNDFVAFCKRRGFAYQGSSLYGGLSGSFDYGPIGSQLKKNLKDLWWKDFVELRRDCVGIDTPIILHPKVWEKSGHIGNFTDPLVTCLTCHSRFEVENLLKRQQNPASMEVISKMETAQEKIAWMNNNSSQVDCPCDKKSNSWDKIRNFDMLFKTMYGPVEKEENTAYLRPETAQGIFINFNNVITTSRKRLPLGIGQIGKAFRNEISPRDFIFRTREFEQMELEYFCHPSTSSDYFKYWVNFCYEWLLKIGLRKENVRIYTKTKDLAHYSKETSDIEYLFPFGWSEIWGIANRTDYDLQAHAQPSKKKDRHTFEYVDPQTNERYVPHVVEPSAGVDRVLFALLYDAYNVEEVPGEEEKRVVLKIHPDLAPYKFAVFPLQKKPVELMQKAEEIYNKLSTVVATDYDVSPSIGVLYRRHDEIGTPYCITVDHQTLKDNTVTIRDRDTMKQIRLSCDELLNNPQHLLKNSPFQSA</sequence>
<accession>A0A6A5BFW5</accession>
<dbReference type="PROSITE" id="PS50862">
    <property type="entry name" value="AA_TRNA_LIGASE_II"/>
    <property type="match status" value="1"/>
</dbReference>
<dbReference type="GO" id="GO:0004820">
    <property type="term" value="F:glycine-tRNA ligase activity"/>
    <property type="evidence" value="ECO:0007669"/>
    <property type="project" value="UniProtKB-EC"/>
</dbReference>
<keyword evidence="5" id="KW-0547">Nucleotide-binding</keyword>
<dbReference type="EC" id="6.1.1.14" evidence="2"/>
<protein>
    <recommendedName>
        <fullName evidence="2">glycine--tRNA ligase</fullName>
        <ecNumber evidence="2">6.1.1.14</ecNumber>
    </recommendedName>
</protein>
<dbReference type="InterPro" id="IPR022961">
    <property type="entry name" value="Gly_tRNA_ligase_bac"/>
</dbReference>
<evidence type="ECO:0000256" key="4">
    <source>
        <dbReference type="ARBA" id="ARBA00022598"/>
    </source>
</evidence>
<dbReference type="Pfam" id="PF03129">
    <property type="entry name" value="HGTP_anticodon"/>
    <property type="match status" value="1"/>
</dbReference>
<dbReference type="InterPro" id="IPR027031">
    <property type="entry name" value="Gly-tRNA_synthase/POLG2"/>
</dbReference>
<proteinExistence type="inferred from homology"/>
<keyword evidence="6" id="KW-0067">ATP-binding</keyword>
<dbReference type="Proteomes" id="UP000444721">
    <property type="component" value="Unassembled WGS sequence"/>
</dbReference>
<dbReference type="PANTHER" id="PTHR10745:SF8">
    <property type="entry name" value="DNA POLYMERASE SUBUNIT GAMMA-2, MITOCHONDRIAL"/>
    <property type="match status" value="1"/>
</dbReference>
<dbReference type="GO" id="GO:0005524">
    <property type="term" value="F:ATP binding"/>
    <property type="evidence" value="ECO:0007669"/>
    <property type="project" value="UniProtKB-KW"/>
</dbReference>
<dbReference type="InterPro" id="IPR002315">
    <property type="entry name" value="tRNA-synt_gly"/>
</dbReference>
<evidence type="ECO:0000313" key="10">
    <source>
        <dbReference type="EMBL" id="KAF0973536.1"/>
    </source>
</evidence>
<name>A0A6A5BFW5_NAEFO</name>
<dbReference type="HAMAP" id="MF_00253_B">
    <property type="entry name" value="Gly_tRNA_synth_B"/>
    <property type="match status" value="1"/>
</dbReference>
<keyword evidence="4" id="KW-0436">Ligase</keyword>
<dbReference type="PANTHER" id="PTHR10745">
    <property type="entry name" value="GLYCYL-TRNA SYNTHETASE/DNA POLYMERASE SUBUNIT GAMMA-2"/>
    <property type="match status" value="1"/>
</dbReference>
<dbReference type="GeneID" id="68115458"/>
<evidence type="ECO:0000256" key="1">
    <source>
        <dbReference type="ARBA" id="ARBA00008226"/>
    </source>
</evidence>
<dbReference type="EMBL" id="VFQX01000060">
    <property type="protein sequence ID" value="KAF0973536.1"/>
    <property type="molecule type" value="Genomic_DNA"/>
</dbReference>
<evidence type="ECO:0000256" key="6">
    <source>
        <dbReference type="ARBA" id="ARBA00022840"/>
    </source>
</evidence>
<dbReference type="OMA" id="LELQFFT"/>
<dbReference type="SUPFAM" id="SSF55681">
    <property type="entry name" value="Class II aaRS and biotin synthetases"/>
    <property type="match status" value="1"/>
</dbReference>